<keyword evidence="4" id="KW-1185">Reference proteome</keyword>
<protein>
    <submittedName>
        <fullName evidence="3">EAL domain-containing protein</fullName>
    </submittedName>
</protein>
<evidence type="ECO:0000313" key="4">
    <source>
        <dbReference type="Proteomes" id="UP000287687"/>
    </source>
</evidence>
<dbReference type="InterPro" id="IPR000014">
    <property type="entry name" value="PAS"/>
</dbReference>
<evidence type="ECO:0000313" key="3">
    <source>
        <dbReference type="EMBL" id="RWX79354.1"/>
    </source>
</evidence>
<comment type="caution">
    <text evidence="3">The sequence shown here is derived from an EMBL/GenBank/DDBJ whole genome shotgun (WGS) entry which is preliminary data.</text>
</comment>
<gene>
    <name evidence="3" type="ORF">EPK99_12475</name>
</gene>
<dbReference type="InterPro" id="IPR043128">
    <property type="entry name" value="Rev_trsase/Diguanyl_cyclase"/>
</dbReference>
<dbReference type="InterPro" id="IPR013655">
    <property type="entry name" value="PAS_fold_3"/>
</dbReference>
<dbReference type="InterPro" id="IPR035965">
    <property type="entry name" value="PAS-like_dom_sf"/>
</dbReference>
<evidence type="ECO:0000259" key="1">
    <source>
        <dbReference type="PROSITE" id="PS50883"/>
    </source>
</evidence>
<dbReference type="Gene3D" id="3.30.70.270">
    <property type="match status" value="1"/>
</dbReference>
<dbReference type="InterPro" id="IPR029787">
    <property type="entry name" value="Nucleotide_cyclase"/>
</dbReference>
<dbReference type="CDD" id="cd01949">
    <property type="entry name" value="GGDEF"/>
    <property type="match status" value="1"/>
</dbReference>
<dbReference type="SMART" id="SM00052">
    <property type="entry name" value="EAL"/>
    <property type="match status" value="1"/>
</dbReference>
<dbReference type="Pfam" id="PF08447">
    <property type="entry name" value="PAS_3"/>
    <property type="match status" value="1"/>
</dbReference>
<dbReference type="Gene3D" id="3.30.450.20">
    <property type="entry name" value="PAS domain"/>
    <property type="match status" value="1"/>
</dbReference>
<dbReference type="Proteomes" id="UP000287687">
    <property type="component" value="Unassembled WGS sequence"/>
</dbReference>
<evidence type="ECO:0000259" key="2">
    <source>
        <dbReference type="PROSITE" id="PS50887"/>
    </source>
</evidence>
<accession>A0A444LK32</accession>
<dbReference type="Gene3D" id="3.20.20.450">
    <property type="entry name" value="EAL domain"/>
    <property type="match status" value="1"/>
</dbReference>
<dbReference type="SUPFAM" id="SSF141868">
    <property type="entry name" value="EAL domain-like"/>
    <property type="match status" value="1"/>
</dbReference>
<name>A0A444LK32_9HYPH</name>
<dbReference type="RefSeq" id="WP_128443328.1">
    <property type="nucleotide sequence ID" value="NZ_SBIP01000002.1"/>
</dbReference>
<dbReference type="CDD" id="cd00130">
    <property type="entry name" value="PAS"/>
    <property type="match status" value="1"/>
</dbReference>
<feature type="domain" description="GGDEF" evidence="2">
    <location>
        <begin position="181"/>
        <end position="311"/>
    </location>
</feature>
<dbReference type="InterPro" id="IPR001633">
    <property type="entry name" value="EAL_dom"/>
</dbReference>
<proteinExistence type="predicted"/>
<feature type="domain" description="EAL" evidence="1">
    <location>
        <begin position="320"/>
        <end position="570"/>
    </location>
</feature>
<dbReference type="SUPFAM" id="SSF55073">
    <property type="entry name" value="Nucleotide cyclase"/>
    <property type="match status" value="1"/>
</dbReference>
<dbReference type="Pfam" id="PF00563">
    <property type="entry name" value="EAL"/>
    <property type="match status" value="1"/>
</dbReference>
<dbReference type="PANTHER" id="PTHR44757">
    <property type="entry name" value="DIGUANYLATE CYCLASE DGCP"/>
    <property type="match status" value="1"/>
</dbReference>
<dbReference type="SMART" id="SM00267">
    <property type="entry name" value="GGDEF"/>
    <property type="match status" value="1"/>
</dbReference>
<dbReference type="InterPro" id="IPR052155">
    <property type="entry name" value="Biofilm_reg_signaling"/>
</dbReference>
<dbReference type="CDD" id="cd01948">
    <property type="entry name" value="EAL"/>
    <property type="match status" value="1"/>
</dbReference>
<dbReference type="PROSITE" id="PS50883">
    <property type="entry name" value="EAL"/>
    <property type="match status" value="1"/>
</dbReference>
<dbReference type="EMBL" id="SBIP01000002">
    <property type="protein sequence ID" value="RWX79354.1"/>
    <property type="molecule type" value="Genomic_DNA"/>
</dbReference>
<reference evidence="3 4" key="1">
    <citation type="submission" date="2019-01" db="EMBL/GenBank/DDBJ databases">
        <title>The draft genome of Rhizobium sp. 24NR.</title>
        <authorList>
            <person name="Liu L."/>
            <person name="Liang L."/>
            <person name="Shi S."/>
            <person name="Xu L."/>
            <person name="Wang X."/>
            <person name="Li L."/>
            <person name="Zhang X."/>
        </authorList>
    </citation>
    <scope>NUCLEOTIDE SEQUENCE [LARGE SCALE GENOMIC DNA]</scope>
    <source>
        <strain evidence="3 4">24NR</strain>
    </source>
</reference>
<sequence>MQSKLAWTNNELEDLLRQLDVALEASGIGIWQHNLRRNQTRWDEQLQRLYGVKKGEHDVVWLESVHPEDCAEASAIFEEAIANKSDYASQFRIIRPGGEVRHVRSRAKYFIDGKGEECFIGAEWDVSEDVQRNEQLAGEREAVEKSRGEAKYAAEHDHLTGLKNRRAFDEAFARLATGVDDVAALCHIDIDRFKEINDRFGHAGGDAILQHVASALSRVVAGDEIAARLGGDEFAILAPQCHSERVGVLIDKVRQELSIPFNLGGEAVTVEFSAGIAHAHGAQITALLASSDIALYEAKNNGRSRDQLFTPTLAERLNQEKQLLQDLRNALRLGEIVPFYQVQVEARGFSICGLEALARWQSPKGLRAPGDFLPVAAAHGLMEPIDDAILRRVLFDIKRWAMADIAVPRVSVNLSAARLADPRLLDKLRSLAIPAGRLSFELIETIFLDTLSNQIKDNIRQIRELGIEIEIDDLGSGHASLIGLVELRPDRVKIDRHLVSPVLGSETQRRLISSLIDIARTLDMIVVAEGVETMEHATVLAELGVDVLQGFAFGRPEPAVAVIRRLLDQHQVHTLPVRQI</sequence>
<dbReference type="PROSITE" id="PS50887">
    <property type="entry name" value="GGDEF"/>
    <property type="match status" value="1"/>
</dbReference>
<dbReference type="InterPro" id="IPR035919">
    <property type="entry name" value="EAL_sf"/>
</dbReference>
<organism evidence="3 4">
    <name type="scientific">Neorhizobium lilium</name>
    <dbReference type="NCBI Taxonomy" id="2503024"/>
    <lineage>
        <taxon>Bacteria</taxon>
        <taxon>Pseudomonadati</taxon>
        <taxon>Pseudomonadota</taxon>
        <taxon>Alphaproteobacteria</taxon>
        <taxon>Hyphomicrobiales</taxon>
        <taxon>Rhizobiaceae</taxon>
        <taxon>Rhizobium/Agrobacterium group</taxon>
        <taxon>Neorhizobium</taxon>
    </lineage>
</organism>
<dbReference type="OrthoDB" id="9814202at2"/>
<dbReference type="AlphaFoldDB" id="A0A444LK32"/>
<dbReference type="NCBIfam" id="TIGR00254">
    <property type="entry name" value="GGDEF"/>
    <property type="match status" value="1"/>
</dbReference>
<dbReference type="Pfam" id="PF00990">
    <property type="entry name" value="GGDEF"/>
    <property type="match status" value="1"/>
</dbReference>
<dbReference type="PANTHER" id="PTHR44757:SF2">
    <property type="entry name" value="BIOFILM ARCHITECTURE MAINTENANCE PROTEIN MBAA"/>
    <property type="match status" value="1"/>
</dbReference>
<dbReference type="SUPFAM" id="SSF55785">
    <property type="entry name" value="PYP-like sensor domain (PAS domain)"/>
    <property type="match status" value="1"/>
</dbReference>
<dbReference type="InterPro" id="IPR000160">
    <property type="entry name" value="GGDEF_dom"/>
</dbReference>